<dbReference type="InterPro" id="IPR004090">
    <property type="entry name" value="Chemotax_Me-accpt_rcpt"/>
</dbReference>
<dbReference type="PROSITE" id="PS50111">
    <property type="entry name" value="CHEMOTAXIS_TRANSDUC_2"/>
    <property type="match status" value="1"/>
</dbReference>
<dbReference type="eggNOG" id="COG0840">
    <property type="taxonomic scope" value="Bacteria"/>
</dbReference>
<dbReference type="GO" id="GO:0007165">
    <property type="term" value="P:signal transduction"/>
    <property type="evidence" value="ECO:0007669"/>
    <property type="project" value="UniProtKB-KW"/>
</dbReference>
<dbReference type="EMBL" id="AP010904">
    <property type="protein sequence ID" value="BAH77277.1"/>
    <property type="molecule type" value="Genomic_DNA"/>
</dbReference>
<dbReference type="FunFam" id="1.10.287.950:FF:000001">
    <property type="entry name" value="Methyl-accepting chemotaxis sensory transducer"/>
    <property type="match status" value="1"/>
</dbReference>
<evidence type="ECO:0000256" key="10">
    <source>
        <dbReference type="SAM" id="MobiDB-lite"/>
    </source>
</evidence>
<dbReference type="InterPro" id="IPR003660">
    <property type="entry name" value="HAMP_dom"/>
</dbReference>
<dbReference type="Pfam" id="PF17200">
    <property type="entry name" value="sCache_2"/>
    <property type="match status" value="1"/>
</dbReference>
<feature type="compositionally biased region" description="Polar residues" evidence="10">
    <location>
        <begin position="1"/>
        <end position="18"/>
    </location>
</feature>
<keyword evidence="5 11" id="KW-0472">Membrane</keyword>
<evidence type="ECO:0000256" key="9">
    <source>
        <dbReference type="SAM" id="Coils"/>
    </source>
</evidence>
<dbReference type="CDD" id="cd11386">
    <property type="entry name" value="MCP_signal"/>
    <property type="match status" value="1"/>
</dbReference>
<dbReference type="CDD" id="cd06225">
    <property type="entry name" value="HAMP"/>
    <property type="match status" value="1"/>
</dbReference>
<keyword evidence="2" id="KW-1003">Cell membrane</keyword>
<dbReference type="SMART" id="SM01049">
    <property type="entry name" value="Cache_2"/>
    <property type="match status" value="1"/>
</dbReference>
<feature type="transmembrane region" description="Helical" evidence="11">
    <location>
        <begin position="299"/>
        <end position="323"/>
    </location>
</feature>
<dbReference type="SMART" id="SM00304">
    <property type="entry name" value="HAMP"/>
    <property type="match status" value="1"/>
</dbReference>
<dbReference type="GO" id="GO:0004888">
    <property type="term" value="F:transmembrane signaling receptor activity"/>
    <property type="evidence" value="ECO:0007669"/>
    <property type="project" value="InterPro"/>
</dbReference>
<reference evidence="14 15" key="1">
    <citation type="journal article" date="2009" name="Genome Res.">
        <title>Whole genome sequence of Desulfovibrio magneticus strain RS-1 revealed common gene clusters in magnetotactic bacteria.</title>
        <authorList>
            <person name="Nakazawa H."/>
            <person name="Arakaki A."/>
            <person name="Narita-Yamada S."/>
            <person name="Yashiro I."/>
            <person name="Jinno K."/>
            <person name="Aoki N."/>
            <person name="Tsuruyama A."/>
            <person name="Okamura Y."/>
            <person name="Tanikawa S."/>
            <person name="Fujita N."/>
            <person name="Takeyama H."/>
            <person name="Matsunaga T."/>
        </authorList>
    </citation>
    <scope>NUCLEOTIDE SEQUENCE [LARGE SCALE GENOMIC DNA]</scope>
    <source>
        <strain evidence="15">ATCC 700980 / DSM 13731 / RS-1</strain>
    </source>
</reference>
<evidence type="ECO:0000256" key="6">
    <source>
        <dbReference type="ARBA" id="ARBA00023224"/>
    </source>
</evidence>
<evidence type="ECO:0000313" key="14">
    <source>
        <dbReference type="EMBL" id="BAH77277.1"/>
    </source>
</evidence>
<evidence type="ECO:0000256" key="11">
    <source>
        <dbReference type="SAM" id="Phobius"/>
    </source>
</evidence>
<dbReference type="InterPro" id="IPR033480">
    <property type="entry name" value="sCache_2"/>
</dbReference>
<dbReference type="SMART" id="SM00283">
    <property type="entry name" value="MA"/>
    <property type="match status" value="1"/>
</dbReference>
<dbReference type="Pfam" id="PF00672">
    <property type="entry name" value="HAMP"/>
    <property type="match status" value="1"/>
</dbReference>
<keyword evidence="3 11" id="KW-0812">Transmembrane</keyword>
<dbReference type="SUPFAM" id="SSF58104">
    <property type="entry name" value="Methyl-accepting chemotaxis protein (MCP) signaling domain"/>
    <property type="match status" value="1"/>
</dbReference>
<feature type="coiled-coil region" evidence="9">
    <location>
        <begin position="367"/>
        <end position="411"/>
    </location>
</feature>
<sequence length="705" mass="73902">MTAQATPQARTSTPSRQATGKRRDRTCSPPSLKGPRFPGGGRLFVMPRPLVPDHALPCSGLSRSVPTRLILLQPATCCVRRPFVAVQPSGSGGAFGVLRRFSLSWRFVLLLALFALFTAGMILTFSRELQRLEDHTVSAAQDIMLQGERQKLAVASNGMAQAIAAIVKDVPDKEKRYDIIRNMVDAFRFEDDKSGYFFVYQGTVNIALPPNKANQGKDLGDVKDKNNVYFVRELAKAAAAGGFVEYVFPKPGAGDQPKLAYAIAIPGTDLWLGTGVYIDNVDRTKAAIKADNAARIRDALTAIAVACGLGLAILIGLCLVIMASVTGPIRQTTQAAMQCAAGDLSVRLDAVGNDEAARMQVALNAMVATLRDNMAAIETKTKEAEEKARAAEAATRLAEDATRKAEQARAEGLAHAAARLGGVVSVVDSTSAELATRIAESSQGAEDQSRRMAETATAMEEMNATVLEVARNASSASQTAETARSKAVDGSGVVEEVVAAIGAVERQAQSLKADMGALGKQAQDIGAIMNVISDIADQTNLLALNAAIEAARAGDAGRGFAVVADEVRKLAEKTMTATKEVGDAIRGIQDGARRNVGNVDAAAGAVEKATSLAAAAGEALASIVTLVENASDQVRSIATAAEQQSATSEEINRSVEAVSATAEASSRTLADASRAVAELAGQTQELAALMEELEREGRAAPRALT</sequence>
<evidence type="ECO:0000256" key="7">
    <source>
        <dbReference type="ARBA" id="ARBA00029447"/>
    </source>
</evidence>
<dbReference type="Gene3D" id="3.30.450.20">
    <property type="entry name" value="PAS domain"/>
    <property type="match status" value="1"/>
</dbReference>
<proteinExistence type="inferred from homology"/>
<dbReference type="PROSITE" id="PS50885">
    <property type="entry name" value="HAMP"/>
    <property type="match status" value="1"/>
</dbReference>
<evidence type="ECO:0000256" key="2">
    <source>
        <dbReference type="ARBA" id="ARBA00022475"/>
    </source>
</evidence>
<evidence type="ECO:0000256" key="5">
    <source>
        <dbReference type="ARBA" id="ARBA00023136"/>
    </source>
</evidence>
<evidence type="ECO:0000256" key="4">
    <source>
        <dbReference type="ARBA" id="ARBA00022989"/>
    </source>
</evidence>
<dbReference type="HOGENOM" id="CLU_000445_107_21_7"/>
<keyword evidence="6 8" id="KW-0807">Transducer</keyword>
<dbReference type="Gene3D" id="6.10.340.10">
    <property type="match status" value="1"/>
</dbReference>
<gene>
    <name evidence="14" type="ordered locus">DMR_37860</name>
</gene>
<name>C4XMX4_SOLM1</name>
<feature type="region of interest" description="Disordered" evidence="10">
    <location>
        <begin position="1"/>
        <end position="40"/>
    </location>
</feature>
<keyword evidence="4 11" id="KW-1133">Transmembrane helix</keyword>
<evidence type="ECO:0000259" key="13">
    <source>
        <dbReference type="PROSITE" id="PS50885"/>
    </source>
</evidence>
<dbReference type="STRING" id="573370.DMR_37860"/>
<evidence type="ECO:0000256" key="1">
    <source>
        <dbReference type="ARBA" id="ARBA00004651"/>
    </source>
</evidence>
<dbReference type="Gene3D" id="1.10.287.950">
    <property type="entry name" value="Methyl-accepting chemotaxis protein"/>
    <property type="match status" value="1"/>
</dbReference>
<dbReference type="GO" id="GO:0006935">
    <property type="term" value="P:chemotaxis"/>
    <property type="evidence" value="ECO:0007669"/>
    <property type="project" value="InterPro"/>
</dbReference>
<comment type="similarity">
    <text evidence="7">Belongs to the methyl-accepting chemotaxis (MCP) protein family.</text>
</comment>
<feature type="domain" description="Methyl-accepting transducer" evidence="12">
    <location>
        <begin position="423"/>
        <end position="659"/>
    </location>
</feature>
<dbReference type="KEGG" id="dma:DMR_37860"/>
<keyword evidence="15" id="KW-1185">Reference proteome</keyword>
<feature type="coiled-coil region" evidence="9">
    <location>
        <begin position="672"/>
        <end position="699"/>
    </location>
</feature>
<organism evidence="14 15">
    <name type="scientific">Solidesulfovibrio magneticus (strain ATCC 700980 / DSM 13731 / RS-1)</name>
    <name type="common">Desulfovibrio magneticus</name>
    <dbReference type="NCBI Taxonomy" id="573370"/>
    <lineage>
        <taxon>Bacteria</taxon>
        <taxon>Pseudomonadati</taxon>
        <taxon>Thermodesulfobacteriota</taxon>
        <taxon>Desulfovibrionia</taxon>
        <taxon>Desulfovibrionales</taxon>
        <taxon>Desulfovibrionaceae</taxon>
        <taxon>Solidesulfovibrio</taxon>
    </lineage>
</organism>
<evidence type="ECO:0000256" key="8">
    <source>
        <dbReference type="PROSITE-ProRule" id="PRU00284"/>
    </source>
</evidence>
<dbReference type="PANTHER" id="PTHR32089">
    <property type="entry name" value="METHYL-ACCEPTING CHEMOTAXIS PROTEIN MCPB"/>
    <property type="match status" value="1"/>
</dbReference>
<dbReference type="PANTHER" id="PTHR32089:SF112">
    <property type="entry name" value="LYSOZYME-LIKE PROTEIN-RELATED"/>
    <property type="match status" value="1"/>
</dbReference>
<accession>C4XMX4</accession>
<protein>
    <submittedName>
        <fullName evidence="14">Methyl-accepting chemotaxis protein</fullName>
    </submittedName>
</protein>
<feature type="domain" description="HAMP" evidence="13">
    <location>
        <begin position="323"/>
        <end position="375"/>
    </location>
</feature>
<dbReference type="GO" id="GO:0005886">
    <property type="term" value="C:plasma membrane"/>
    <property type="evidence" value="ECO:0007669"/>
    <property type="project" value="UniProtKB-SubCell"/>
</dbReference>
<feature type="transmembrane region" description="Helical" evidence="11">
    <location>
        <begin position="105"/>
        <end position="125"/>
    </location>
</feature>
<comment type="subcellular location">
    <subcellularLocation>
        <location evidence="1">Cell membrane</location>
        <topology evidence="1">Multi-pass membrane protein</topology>
    </subcellularLocation>
</comment>
<evidence type="ECO:0000313" key="15">
    <source>
        <dbReference type="Proteomes" id="UP000009071"/>
    </source>
</evidence>
<dbReference type="AlphaFoldDB" id="C4XMX4"/>
<dbReference type="Proteomes" id="UP000009071">
    <property type="component" value="Chromosome"/>
</dbReference>
<dbReference type="PRINTS" id="PR00260">
    <property type="entry name" value="CHEMTRNSDUCR"/>
</dbReference>
<keyword evidence="9" id="KW-0175">Coiled coil</keyword>
<dbReference type="InterPro" id="IPR004089">
    <property type="entry name" value="MCPsignal_dom"/>
</dbReference>
<evidence type="ECO:0000256" key="3">
    <source>
        <dbReference type="ARBA" id="ARBA00022692"/>
    </source>
</evidence>
<evidence type="ECO:0000259" key="12">
    <source>
        <dbReference type="PROSITE" id="PS50111"/>
    </source>
</evidence>
<dbReference type="Pfam" id="PF00015">
    <property type="entry name" value="MCPsignal"/>
    <property type="match status" value="1"/>
</dbReference>